<evidence type="ECO:0000259" key="3">
    <source>
        <dbReference type="Pfam" id="PF10337"/>
    </source>
</evidence>
<dbReference type="PANTHER" id="PTHR37994">
    <property type="entry name" value="ARAE_2_N DOMAIN-CONTAINING PROTEIN-RELATED"/>
    <property type="match status" value="1"/>
</dbReference>
<evidence type="ECO:0000313" key="5">
    <source>
        <dbReference type="Proteomes" id="UP001385951"/>
    </source>
</evidence>
<proteinExistence type="predicted"/>
<dbReference type="InterPro" id="IPR018823">
    <property type="entry name" value="ArAE_2_N"/>
</dbReference>
<evidence type="ECO:0000313" key="4">
    <source>
        <dbReference type="EMBL" id="KAK7677319.1"/>
    </source>
</evidence>
<dbReference type="PANTHER" id="PTHR37994:SF3">
    <property type="entry name" value="ER TRANSPORTER 6TM N-TERMINAL DOMAIN-CONTAINING PROTEIN"/>
    <property type="match status" value="1"/>
</dbReference>
<feature type="domain" description="Putative ER transporter 6TM N-terminal" evidence="3">
    <location>
        <begin position="1"/>
        <end position="114"/>
    </location>
</feature>
<keyword evidence="1" id="KW-0812">Transmembrane</keyword>
<reference evidence="4 5" key="1">
    <citation type="submission" date="2022-09" db="EMBL/GenBank/DDBJ databases">
        <authorList>
            <person name="Palmer J.M."/>
        </authorList>
    </citation>
    <scope>NUCLEOTIDE SEQUENCE [LARGE SCALE GENOMIC DNA]</scope>
    <source>
        <strain evidence="4 5">DSM 7382</strain>
    </source>
</reference>
<feature type="transmembrane region" description="Helical" evidence="1">
    <location>
        <begin position="92"/>
        <end position="112"/>
    </location>
</feature>
<dbReference type="AlphaFoldDB" id="A0AAW0FGQ4"/>
<sequence>MAMVIVLGLCVGWAIAAAGMAAALAARDQVALQQSLQREQQSVAGLSNPEALFQADIFQGNFLDTRSTVVYGVFLGFGVFIFALIRAYAPKLTLMSIFGTIAIDIYCVGYSLHVTANTISLSFSRRAMAHSSHSHNIPSLTLS</sequence>
<dbReference type="EMBL" id="JASBNA010000090">
    <property type="protein sequence ID" value="KAK7677319.1"/>
    <property type="molecule type" value="Genomic_DNA"/>
</dbReference>
<dbReference type="Proteomes" id="UP001385951">
    <property type="component" value="Unassembled WGS sequence"/>
</dbReference>
<feature type="signal peptide" evidence="2">
    <location>
        <begin position="1"/>
        <end position="18"/>
    </location>
</feature>
<keyword evidence="1" id="KW-0472">Membrane</keyword>
<organism evidence="4 5">
    <name type="scientific">Cerrena zonata</name>
    <dbReference type="NCBI Taxonomy" id="2478898"/>
    <lineage>
        <taxon>Eukaryota</taxon>
        <taxon>Fungi</taxon>
        <taxon>Dikarya</taxon>
        <taxon>Basidiomycota</taxon>
        <taxon>Agaricomycotina</taxon>
        <taxon>Agaricomycetes</taxon>
        <taxon>Polyporales</taxon>
        <taxon>Cerrenaceae</taxon>
        <taxon>Cerrena</taxon>
    </lineage>
</organism>
<feature type="chain" id="PRO_5043407302" description="Putative ER transporter 6TM N-terminal domain-containing protein" evidence="2">
    <location>
        <begin position="19"/>
        <end position="143"/>
    </location>
</feature>
<name>A0AAW0FGQ4_9APHY</name>
<accession>A0AAW0FGQ4</accession>
<evidence type="ECO:0000256" key="2">
    <source>
        <dbReference type="SAM" id="SignalP"/>
    </source>
</evidence>
<keyword evidence="5" id="KW-1185">Reference proteome</keyword>
<feature type="transmembrane region" description="Helical" evidence="1">
    <location>
        <begin position="68"/>
        <end position="85"/>
    </location>
</feature>
<gene>
    <name evidence="4" type="ORF">QCA50_019649</name>
</gene>
<dbReference type="Pfam" id="PF10337">
    <property type="entry name" value="ArAE_2_N"/>
    <property type="match status" value="1"/>
</dbReference>
<keyword evidence="1" id="KW-1133">Transmembrane helix</keyword>
<evidence type="ECO:0000256" key="1">
    <source>
        <dbReference type="SAM" id="Phobius"/>
    </source>
</evidence>
<protein>
    <recommendedName>
        <fullName evidence="3">Putative ER transporter 6TM N-terminal domain-containing protein</fullName>
    </recommendedName>
</protein>
<comment type="caution">
    <text evidence="4">The sequence shown here is derived from an EMBL/GenBank/DDBJ whole genome shotgun (WGS) entry which is preliminary data.</text>
</comment>
<keyword evidence="2" id="KW-0732">Signal</keyword>